<evidence type="ECO:0000313" key="2">
    <source>
        <dbReference type="Proteomes" id="UP000009273"/>
    </source>
</evidence>
<gene>
    <name evidence="1" type="primary">86</name>
    <name evidence="1" type="ORF">G_86</name>
</gene>
<organism evidence="1 2">
    <name type="scientific">Bacillus phage G</name>
    <dbReference type="NCBI Taxonomy" id="2884420"/>
    <lineage>
        <taxon>Viruses</taxon>
        <taxon>Duplodnaviria</taxon>
        <taxon>Heunggongvirae</taxon>
        <taxon>Uroviricota</taxon>
        <taxon>Caudoviricetes</taxon>
        <taxon>Donellivirus</taxon>
        <taxon>Donellivirus gee</taxon>
    </lineage>
</organism>
<dbReference type="RefSeq" id="YP_009015397.1">
    <property type="nucleotide sequence ID" value="NC_023719.1"/>
</dbReference>
<reference evidence="1 2" key="1">
    <citation type="submission" date="2011-09" db="EMBL/GenBank/DDBJ databases">
        <authorList>
            <person name="Pope W.H."/>
            <person name="Pedulla M.L."/>
            <person name="Ford M.E."/>
            <person name="Peebles C.L."/>
            <person name="Hatfull G.H."/>
            <person name="Hendrix R.W."/>
        </authorList>
    </citation>
    <scope>NUCLEOTIDE SEQUENCE [LARGE SCALE GENOMIC DNA]</scope>
    <source>
        <strain evidence="1">G</strain>
    </source>
</reference>
<dbReference type="KEGG" id="vg:18563305"/>
<sequence length="44" mass="5472">MMKCSWFEFDTDFTDVFYCEYTFYSLYTFLDIRKQLQKSRGCLT</sequence>
<dbReference type="GeneID" id="18563305"/>
<dbReference type="EMBL" id="JN638751">
    <property type="protein sequence ID" value="AEO93938.1"/>
    <property type="molecule type" value="Genomic_DNA"/>
</dbReference>
<evidence type="ECO:0000313" key="1">
    <source>
        <dbReference type="EMBL" id="AEO93938.1"/>
    </source>
</evidence>
<protein>
    <submittedName>
        <fullName evidence="1">Gp86</fullName>
    </submittedName>
</protein>
<proteinExistence type="predicted"/>
<accession>G3MBF6</accession>
<keyword evidence="2" id="KW-1185">Reference proteome</keyword>
<dbReference type="Proteomes" id="UP000009273">
    <property type="component" value="Segment"/>
</dbReference>
<name>G3MBF6_9CAUD</name>